<gene>
    <name evidence="3" type="ORF">I316_07123</name>
</gene>
<evidence type="ECO:0000256" key="1">
    <source>
        <dbReference type="SAM" id="MobiDB-lite"/>
    </source>
</evidence>
<evidence type="ECO:0000313" key="3">
    <source>
        <dbReference type="EMBL" id="OCF31156.1"/>
    </source>
</evidence>
<keyword evidence="2" id="KW-1133">Transmembrane helix</keyword>
<feature type="transmembrane region" description="Helical" evidence="2">
    <location>
        <begin position="153"/>
        <end position="173"/>
    </location>
</feature>
<dbReference type="PANTHER" id="PTHR34205">
    <property type="entry name" value="TRANSMEMBRANE PROTEIN"/>
    <property type="match status" value="1"/>
</dbReference>
<protein>
    <submittedName>
        <fullName evidence="3">Uncharacterized protein</fullName>
    </submittedName>
</protein>
<reference evidence="3 4" key="1">
    <citation type="submission" date="2013-07" db="EMBL/GenBank/DDBJ databases">
        <title>The Genome Sequence of Cryptococcus heveanensis BCC8398.</title>
        <authorList>
            <consortium name="The Broad Institute Genome Sequencing Platform"/>
            <person name="Cuomo C."/>
            <person name="Litvintseva A."/>
            <person name="Chen Y."/>
            <person name="Heitman J."/>
            <person name="Sun S."/>
            <person name="Springer D."/>
            <person name="Dromer F."/>
            <person name="Young S.K."/>
            <person name="Zeng Q."/>
            <person name="Gargeya S."/>
            <person name="Fitzgerald M."/>
            <person name="Abouelleil A."/>
            <person name="Alvarado L."/>
            <person name="Berlin A.M."/>
            <person name="Chapman S.B."/>
            <person name="Dewar J."/>
            <person name="Goldberg J."/>
            <person name="Griggs A."/>
            <person name="Gujja S."/>
            <person name="Hansen M."/>
            <person name="Howarth C."/>
            <person name="Imamovic A."/>
            <person name="Larimer J."/>
            <person name="McCowan C."/>
            <person name="Murphy C."/>
            <person name="Pearson M."/>
            <person name="Priest M."/>
            <person name="Roberts A."/>
            <person name="Saif S."/>
            <person name="Shea T."/>
            <person name="Sykes S."/>
            <person name="Wortman J."/>
            <person name="Nusbaum C."/>
            <person name="Birren B."/>
        </authorList>
    </citation>
    <scope>NUCLEOTIDE SEQUENCE [LARGE SCALE GENOMIC DNA]</scope>
    <source>
        <strain evidence="3 4">BCC8398</strain>
    </source>
</reference>
<sequence length="210" mass="22129">MPLANPTYTPIPHPKSPSASSDASSAHFTSFDAFYPFYLGEHSRPLTRRLHLVGTSIALTSFARVASSLIPLSAAFLSRQLSKVLGSPDLTSPGTVSALARAIKAIRSFALGTAFLRLSNQALVLTTPGVRPNIGPGAGAAAGTAGGGGGSEAIAALTWIAGGIVGAYGFAWISHFFVEKNKPATFTYPVWSLRGDLKMWWEVVTLQRAW</sequence>
<dbReference type="EMBL" id="KV700137">
    <property type="protein sequence ID" value="OCF31156.1"/>
    <property type="molecule type" value="Genomic_DNA"/>
</dbReference>
<proteinExistence type="predicted"/>
<dbReference type="AlphaFoldDB" id="A0A1B9GJL2"/>
<dbReference type="PANTHER" id="PTHR34205:SF2">
    <property type="entry name" value="DUF962 DOMAIN-CONTAINING PROTEIN"/>
    <property type="match status" value="1"/>
</dbReference>
<evidence type="ECO:0000313" key="4">
    <source>
        <dbReference type="Proteomes" id="UP000092666"/>
    </source>
</evidence>
<keyword evidence="2" id="KW-0472">Membrane</keyword>
<dbReference type="OrthoDB" id="5511466at2759"/>
<name>A0A1B9GJL2_9TREE</name>
<dbReference type="Proteomes" id="UP000092666">
    <property type="component" value="Unassembled WGS sequence"/>
</dbReference>
<organism evidence="3 4">
    <name type="scientific">Kwoniella heveanensis BCC8398</name>
    <dbReference type="NCBI Taxonomy" id="1296120"/>
    <lineage>
        <taxon>Eukaryota</taxon>
        <taxon>Fungi</taxon>
        <taxon>Dikarya</taxon>
        <taxon>Basidiomycota</taxon>
        <taxon>Agaricomycotina</taxon>
        <taxon>Tremellomycetes</taxon>
        <taxon>Tremellales</taxon>
        <taxon>Cryptococcaceae</taxon>
        <taxon>Kwoniella</taxon>
    </lineage>
</organism>
<dbReference type="InterPro" id="IPR009305">
    <property type="entry name" value="Mpo1-like"/>
</dbReference>
<reference evidence="4" key="2">
    <citation type="submission" date="2013-12" db="EMBL/GenBank/DDBJ databases">
        <title>Evolution of pathogenesis and genome organization in the Tremellales.</title>
        <authorList>
            <person name="Cuomo C."/>
            <person name="Litvintseva A."/>
            <person name="Heitman J."/>
            <person name="Chen Y."/>
            <person name="Sun S."/>
            <person name="Springer D."/>
            <person name="Dromer F."/>
            <person name="Young S."/>
            <person name="Zeng Q."/>
            <person name="Chapman S."/>
            <person name="Gujja S."/>
            <person name="Saif S."/>
            <person name="Birren B."/>
        </authorList>
    </citation>
    <scope>NUCLEOTIDE SEQUENCE [LARGE SCALE GENOMIC DNA]</scope>
    <source>
        <strain evidence="4">BCC8398</strain>
    </source>
</reference>
<evidence type="ECO:0000256" key="2">
    <source>
        <dbReference type="SAM" id="Phobius"/>
    </source>
</evidence>
<keyword evidence="2" id="KW-0812">Transmembrane</keyword>
<accession>A0A1B9GJL2</accession>
<keyword evidence="4" id="KW-1185">Reference proteome</keyword>
<dbReference type="Pfam" id="PF06127">
    <property type="entry name" value="Mpo1-like"/>
    <property type="match status" value="1"/>
</dbReference>
<feature type="region of interest" description="Disordered" evidence="1">
    <location>
        <begin position="1"/>
        <end position="21"/>
    </location>
</feature>